<dbReference type="Gene3D" id="3.10.450.50">
    <property type="match status" value="1"/>
</dbReference>
<dbReference type="RefSeq" id="WP_146905567.1">
    <property type="nucleotide sequence ID" value="NZ_BJYS01000062.1"/>
</dbReference>
<dbReference type="InterPro" id="IPR037401">
    <property type="entry name" value="SnoaL-like"/>
</dbReference>
<dbReference type="AlphaFoldDB" id="A0A512B628"/>
<organism evidence="2 3">
    <name type="scientific">Adhaeribacter aerolatus</name>
    <dbReference type="NCBI Taxonomy" id="670289"/>
    <lineage>
        <taxon>Bacteria</taxon>
        <taxon>Pseudomonadati</taxon>
        <taxon>Bacteroidota</taxon>
        <taxon>Cytophagia</taxon>
        <taxon>Cytophagales</taxon>
        <taxon>Hymenobacteraceae</taxon>
        <taxon>Adhaeribacter</taxon>
    </lineage>
</organism>
<evidence type="ECO:0000313" key="3">
    <source>
        <dbReference type="Proteomes" id="UP000321532"/>
    </source>
</evidence>
<dbReference type="PANTHER" id="PTHR41252:SF1">
    <property type="entry name" value="BLR2505 PROTEIN"/>
    <property type="match status" value="1"/>
</dbReference>
<dbReference type="PANTHER" id="PTHR41252">
    <property type="entry name" value="BLR2505 PROTEIN"/>
    <property type="match status" value="1"/>
</dbReference>
<dbReference type="EMBL" id="BJYS01000062">
    <property type="protein sequence ID" value="GEO07414.1"/>
    <property type="molecule type" value="Genomic_DNA"/>
</dbReference>
<reference evidence="2 3" key="1">
    <citation type="submission" date="2019-07" db="EMBL/GenBank/DDBJ databases">
        <title>Whole genome shotgun sequence of Adhaeribacter aerolatus NBRC 106133.</title>
        <authorList>
            <person name="Hosoyama A."/>
            <person name="Uohara A."/>
            <person name="Ohji S."/>
            <person name="Ichikawa N."/>
        </authorList>
    </citation>
    <scope>NUCLEOTIDE SEQUENCE [LARGE SCALE GENOMIC DNA]</scope>
    <source>
        <strain evidence="2 3">NBRC 106133</strain>
    </source>
</reference>
<evidence type="ECO:0000313" key="2">
    <source>
        <dbReference type="EMBL" id="GEO07414.1"/>
    </source>
</evidence>
<dbReference type="SUPFAM" id="SSF54427">
    <property type="entry name" value="NTF2-like"/>
    <property type="match status" value="1"/>
</dbReference>
<dbReference type="Proteomes" id="UP000321532">
    <property type="component" value="Unassembled WGS sequence"/>
</dbReference>
<comment type="caution">
    <text evidence="2">The sequence shown here is derived from an EMBL/GenBank/DDBJ whole genome shotgun (WGS) entry which is preliminary data.</text>
</comment>
<sequence length="134" mass="15246">MSTKNVVENYFNAMKEGRLVDMQKYVSPNQKYWISGDDSWAFGGYNSPESMGKLWAIVAERFPNGLNLTIDSILTDGEYAAVQVHNNATRIDGKIYDNDILVHLRVQNGMITEQREYLDTIMINELFCGELGNN</sequence>
<protein>
    <recommendedName>
        <fullName evidence="1">SnoaL-like domain-containing protein</fullName>
    </recommendedName>
</protein>
<gene>
    <name evidence="2" type="ORF">AAE02nite_50780</name>
</gene>
<keyword evidence="3" id="KW-1185">Reference proteome</keyword>
<dbReference type="Pfam" id="PF12680">
    <property type="entry name" value="SnoaL_2"/>
    <property type="match status" value="1"/>
</dbReference>
<dbReference type="OrthoDB" id="893200at2"/>
<accession>A0A512B628</accession>
<name>A0A512B628_9BACT</name>
<dbReference type="InterPro" id="IPR032710">
    <property type="entry name" value="NTF2-like_dom_sf"/>
</dbReference>
<evidence type="ECO:0000259" key="1">
    <source>
        <dbReference type="Pfam" id="PF12680"/>
    </source>
</evidence>
<feature type="domain" description="SnoaL-like" evidence="1">
    <location>
        <begin position="7"/>
        <end position="113"/>
    </location>
</feature>
<proteinExistence type="predicted"/>